<name>A0AAW0UHY7_SCYPA</name>
<dbReference type="SUPFAM" id="SSF55620">
    <property type="entry name" value="Tetrahydrobiopterin biosynthesis enzymes-like"/>
    <property type="match status" value="1"/>
</dbReference>
<keyword evidence="8" id="KW-0456">Lyase</keyword>
<accession>A0AAW0UHY7</accession>
<keyword evidence="10" id="KW-1185">Reference proteome</keyword>
<dbReference type="Pfam" id="PF01242">
    <property type="entry name" value="PTPS"/>
    <property type="match status" value="1"/>
</dbReference>
<evidence type="ECO:0000256" key="5">
    <source>
        <dbReference type="ARBA" id="ARBA00022723"/>
    </source>
</evidence>
<gene>
    <name evidence="9" type="ORF">O3P69_003628</name>
</gene>
<evidence type="ECO:0000313" key="9">
    <source>
        <dbReference type="EMBL" id="KAK8399734.1"/>
    </source>
</evidence>
<dbReference type="InterPro" id="IPR007115">
    <property type="entry name" value="6-PTP_synth/QueD"/>
</dbReference>
<dbReference type="Gene3D" id="3.30.479.10">
    <property type="entry name" value="6-pyruvoyl tetrahydropterin synthase/QueD"/>
    <property type="match status" value="1"/>
</dbReference>
<evidence type="ECO:0000256" key="2">
    <source>
        <dbReference type="ARBA" id="ARBA00005126"/>
    </source>
</evidence>
<dbReference type="InterPro" id="IPR022470">
    <property type="entry name" value="PTPS_Cys_AS"/>
</dbReference>
<evidence type="ECO:0000256" key="1">
    <source>
        <dbReference type="ARBA" id="ARBA00001947"/>
    </source>
</evidence>
<dbReference type="PROSITE" id="PS00987">
    <property type="entry name" value="PTPS_1"/>
    <property type="match status" value="1"/>
</dbReference>
<comment type="pathway">
    <text evidence="2">Cofactor biosynthesis; tetrahydrobiopterin biosynthesis; tetrahydrobiopterin from 7,8-dihydroneopterin triphosphate: step 1/3.</text>
</comment>
<dbReference type="EC" id="4.2.3.12" evidence="4"/>
<dbReference type="GO" id="GO:0006729">
    <property type="term" value="P:tetrahydrobiopterin biosynthetic process"/>
    <property type="evidence" value="ECO:0007669"/>
    <property type="project" value="UniProtKB-KW"/>
</dbReference>
<comment type="caution">
    <text evidence="9">The sequence shown here is derived from an EMBL/GenBank/DDBJ whole genome shotgun (WGS) entry which is preliminary data.</text>
</comment>
<dbReference type="PANTHER" id="PTHR12589:SF7">
    <property type="entry name" value="6-PYRUVOYL TETRAHYDROBIOPTERIN SYNTHASE"/>
    <property type="match status" value="1"/>
</dbReference>
<reference evidence="9 10" key="1">
    <citation type="submission" date="2023-03" db="EMBL/GenBank/DDBJ databases">
        <title>High-quality genome of Scylla paramamosain provides insights in environmental adaptation.</title>
        <authorList>
            <person name="Zhang L."/>
        </authorList>
    </citation>
    <scope>NUCLEOTIDE SEQUENCE [LARGE SCALE GENOMIC DNA]</scope>
    <source>
        <strain evidence="9">LZ_2023a</strain>
        <tissue evidence="9">Muscle</tissue>
    </source>
</reference>
<dbReference type="AlphaFoldDB" id="A0AAW0UHY7"/>
<organism evidence="9 10">
    <name type="scientific">Scylla paramamosain</name>
    <name type="common">Mud crab</name>
    <dbReference type="NCBI Taxonomy" id="85552"/>
    <lineage>
        <taxon>Eukaryota</taxon>
        <taxon>Metazoa</taxon>
        <taxon>Ecdysozoa</taxon>
        <taxon>Arthropoda</taxon>
        <taxon>Crustacea</taxon>
        <taxon>Multicrustacea</taxon>
        <taxon>Malacostraca</taxon>
        <taxon>Eumalacostraca</taxon>
        <taxon>Eucarida</taxon>
        <taxon>Decapoda</taxon>
        <taxon>Pleocyemata</taxon>
        <taxon>Brachyura</taxon>
        <taxon>Eubrachyura</taxon>
        <taxon>Portunoidea</taxon>
        <taxon>Portunidae</taxon>
        <taxon>Portuninae</taxon>
        <taxon>Scylla</taxon>
    </lineage>
</organism>
<protein>
    <recommendedName>
        <fullName evidence="4">6-pyruvoyltetrahydropterin synthase</fullName>
        <ecNumber evidence="4">4.2.3.12</ecNumber>
    </recommendedName>
</protein>
<evidence type="ECO:0000256" key="7">
    <source>
        <dbReference type="ARBA" id="ARBA00023007"/>
    </source>
</evidence>
<evidence type="ECO:0000256" key="4">
    <source>
        <dbReference type="ARBA" id="ARBA00013100"/>
    </source>
</evidence>
<evidence type="ECO:0000256" key="3">
    <source>
        <dbReference type="ARBA" id="ARBA00009164"/>
    </source>
</evidence>
<comment type="similarity">
    <text evidence="3">Belongs to the PTPS family.</text>
</comment>
<keyword evidence="7" id="KW-0783">Tetrahydrobiopterin biosynthesis</keyword>
<dbReference type="InterPro" id="IPR038418">
    <property type="entry name" value="6-PTP_synth/QueD_sf"/>
</dbReference>
<dbReference type="GO" id="GO:0005739">
    <property type="term" value="C:mitochondrion"/>
    <property type="evidence" value="ECO:0007669"/>
    <property type="project" value="TreeGrafter"/>
</dbReference>
<evidence type="ECO:0000256" key="6">
    <source>
        <dbReference type="ARBA" id="ARBA00022833"/>
    </source>
</evidence>
<dbReference type="PANTHER" id="PTHR12589">
    <property type="entry name" value="PYRUVOYL TETRAHYDROBIOPTERIN SYNTHASE"/>
    <property type="match status" value="1"/>
</dbReference>
<comment type="cofactor">
    <cofactor evidence="1">
        <name>Zn(2+)</name>
        <dbReference type="ChEBI" id="CHEBI:29105"/>
    </cofactor>
</comment>
<evidence type="ECO:0000313" key="10">
    <source>
        <dbReference type="Proteomes" id="UP001487740"/>
    </source>
</evidence>
<dbReference type="GO" id="GO:0046872">
    <property type="term" value="F:metal ion binding"/>
    <property type="evidence" value="ECO:0007669"/>
    <property type="project" value="UniProtKB-KW"/>
</dbReference>
<evidence type="ECO:0000256" key="8">
    <source>
        <dbReference type="ARBA" id="ARBA00023239"/>
    </source>
</evidence>
<sequence>MSPANGKRPIVDVTRSESISASHRLHSKLLGDEENSRIFGKCNNPNGHGHNYKVDVTVRGPVDEVTGMVINVADLKVIIQKVVMNVFDHKNVDLDVPVFRDTNLVSTAENIAVVIYDDIQELLPEGVKLYRVRLHETGKNVVDYYGIRE</sequence>
<dbReference type="Proteomes" id="UP001487740">
    <property type="component" value="Unassembled WGS sequence"/>
</dbReference>
<proteinExistence type="inferred from homology"/>
<dbReference type="GO" id="GO:0003874">
    <property type="term" value="F:6-pyruvoyltetrahydropterin synthase activity"/>
    <property type="evidence" value="ECO:0007669"/>
    <property type="project" value="UniProtKB-EC"/>
</dbReference>
<dbReference type="EMBL" id="JARAKH010000011">
    <property type="protein sequence ID" value="KAK8399734.1"/>
    <property type="molecule type" value="Genomic_DNA"/>
</dbReference>
<keyword evidence="6" id="KW-0862">Zinc</keyword>
<keyword evidence="5" id="KW-0479">Metal-binding</keyword>
<dbReference type="FunFam" id="3.30.479.10:FF:000003">
    <property type="entry name" value="6-pyruvoyl tetrahydrobiopterin synthase"/>
    <property type="match status" value="1"/>
</dbReference>